<gene>
    <name evidence="16" type="primary">iorA</name>
    <name evidence="16" type="ORF">ISU02_23175</name>
</gene>
<dbReference type="InterPro" id="IPR045025">
    <property type="entry name" value="HACL1-like"/>
</dbReference>
<reference evidence="16 17" key="1">
    <citation type="submission" date="2020-11" db="EMBL/GenBank/DDBJ databases">
        <title>Fusibacter basophilias sp. nov.</title>
        <authorList>
            <person name="Qiu D."/>
        </authorList>
    </citation>
    <scope>NUCLEOTIDE SEQUENCE [LARGE SCALE GENOMIC DNA]</scope>
    <source>
        <strain evidence="16 17">Q10-2</strain>
    </source>
</reference>
<dbReference type="Pfam" id="PF01855">
    <property type="entry name" value="POR_N"/>
    <property type="match status" value="1"/>
</dbReference>
<evidence type="ECO:0000256" key="4">
    <source>
        <dbReference type="ARBA" id="ARBA00017710"/>
    </source>
</evidence>
<accession>A0ABR9ZZY0</accession>
<keyword evidence="10 14" id="KW-0408">Iron</keyword>
<dbReference type="RefSeq" id="WP_194704246.1">
    <property type="nucleotide sequence ID" value="NZ_JADKNH010000027.1"/>
</dbReference>
<dbReference type="CDD" id="cd07034">
    <property type="entry name" value="TPP_PYR_PFOR_IOR-alpha_like"/>
    <property type="match status" value="1"/>
</dbReference>
<keyword evidence="8 14" id="KW-0249">Electron transport</keyword>
<evidence type="ECO:0000256" key="13">
    <source>
        <dbReference type="ARBA" id="ARBA00048332"/>
    </source>
</evidence>
<name>A0ABR9ZZY0_9FIRM</name>
<keyword evidence="11 14" id="KW-0411">Iron-sulfur</keyword>
<dbReference type="PANTHER" id="PTHR43710:SF5">
    <property type="entry name" value="INDOLEPYRUVATE FERREDOXIN OXIDOREDUCTASE ALPHA SUBUNIT"/>
    <property type="match status" value="1"/>
</dbReference>
<dbReference type="InterPro" id="IPR017721">
    <property type="entry name" value="IorA"/>
</dbReference>
<comment type="function">
    <text evidence="1 14">Catalyzes the ferredoxin-dependent oxidative decarboxylation of arylpyruvates.</text>
</comment>
<evidence type="ECO:0000256" key="11">
    <source>
        <dbReference type="ARBA" id="ARBA00023014"/>
    </source>
</evidence>
<comment type="catalytic activity">
    <reaction evidence="13 14">
        <text>indole-3-pyruvate + 2 oxidized [2Fe-2S]-[ferredoxin] + CoA = (indol-3-yl)acetyl-CoA + 2 reduced [2Fe-2S]-[ferredoxin] + CO2 + H(+)</text>
        <dbReference type="Rhea" id="RHEA:12645"/>
        <dbReference type="Rhea" id="RHEA-COMP:10000"/>
        <dbReference type="Rhea" id="RHEA-COMP:10001"/>
        <dbReference type="ChEBI" id="CHEBI:15378"/>
        <dbReference type="ChEBI" id="CHEBI:16526"/>
        <dbReference type="ChEBI" id="CHEBI:17640"/>
        <dbReference type="ChEBI" id="CHEBI:33737"/>
        <dbReference type="ChEBI" id="CHEBI:33738"/>
        <dbReference type="ChEBI" id="CHEBI:57271"/>
        <dbReference type="ChEBI" id="CHEBI:57287"/>
        <dbReference type="EC" id="1.2.7.8"/>
    </reaction>
</comment>
<dbReference type="Gene3D" id="3.30.70.20">
    <property type="match status" value="1"/>
</dbReference>
<dbReference type="InterPro" id="IPR011766">
    <property type="entry name" value="TPP_enzyme_TPP-bd"/>
</dbReference>
<proteinExistence type="predicted"/>
<dbReference type="NCBIfam" id="TIGR03336">
    <property type="entry name" value="IOR_alpha"/>
    <property type="match status" value="1"/>
</dbReference>
<dbReference type="PROSITE" id="PS00198">
    <property type="entry name" value="4FE4S_FER_1"/>
    <property type="match status" value="1"/>
</dbReference>
<dbReference type="SUPFAM" id="SSF52518">
    <property type="entry name" value="Thiamin diphosphate-binding fold (THDP-binding)"/>
    <property type="match status" value="2"/>
</dbReference>
<dbReference type="EC" id="1.2.7.8" evidence="3 14"/>
<keyword evidence="6 14" id="KW-0004">4Fe-4S</keyword>
<dbReference type="Pfam" id="PF02775">
    <property type="entry name" value="TPP_enzyme_C"/>
    <property type="match status" value="1"/>
</dbReference>
<dbReference type="InterPro" id="IPR002880">
    <property type="entry name" value="Pyrv_Fd/Flavodoxin_OxRdtase_N"/>
</dbReference>
<keyword evidence="9 14" id="KW-0560">Oxidoreductase</keyword>
<dbReference type="Gene3D" id="3.40.50.970">
    <property type="match status" value="2"/>
</dbReference>
<evidence type="ECO:0000256" key="2">
    <source>
        <dbReference type="ARBA" id="ARBA00011238"/>
    </source>
</evidence>
<evidence type="ECO:0000256" key="9">
    <source>
        <dbReference type="ARBA" id="ARBA00023002"/>
    </source>
</evidence>
<dbReference type="PIRSF" id="PIRSF006439">
    <property type="entry name" value="Indolepyruvate_ferr_oxidored"/>
    <property type="match status" value="1"/>
</dbReference>
<evidence type="ECO:0000256" key="3">
    <source>
        <dbReference type="ARBA" id="ARBA00012812"/>
    </source>
</evidence>
<evidence type="ECO:0000313" key="16">
    <source>
        <dbReference type="EMBL" id="MBF4696012.1"/>
    </source>
</evidence>
<comment type="subunit">
    <text evidence="2">Heterodimer of the IorA and IorB subunits.</text>
</comment>
<dbReference type="PROSITE" id="PS51379">
    <property type="entry name" value="4FE4S_FER_2"/>
    <property type="match status" value="2"/>
</dbReference>
<dbReference type="Pfam" id="PF00037">
    <property type="entry name" value="Fer4"/>
    <property type="match status" value="1"/>
</dbReference>
<evidence type="ECO:0000259" key="15">
    <source>
        <dbReference type="PROSITE" id="PS51379"/>
    </source>
</evidence>
<dbReference type="SUPFAM" id="SSF54862">
    <property type="entry name" value="4Fe-4S ferredoxins"/>
    <property type="match status" value="1"/>
</dbReference>
<evidence type="ECO:0000256" key="12">
    <source>
        <dbReference type="ARBA" id="ARBA00030514"/>
    </source>
</evidence>
<dbReference type="PANTHER" id="PTHR43710">
    <property type="entry name" value="2-HYDROXYACYL-COA LYASE"/>
    <property type="match status" value="1"/>
</dbReference>
<dbReference type="Proteomes" id="UP000614200">
    <property type="component" value="Unassembled WGS sequence"/>
</dbReference>
<feature type="domain" description="4Fe-4S ferredoxin-type" evidence="15">
    <location>
        <begin position="533"/>
        <end position="561"/>
    </location>
</feature>
<dbReference type="InterPro" id="IPR029061">
    <property type="entry name" value="THDP-binding"/>
</dbReference>
<keyword evidence="5 14" id="KW-0813">Transport</keyword>
<evidence type="ECO:0000256" key="7">
    <source>
        <dbReference type="ARBA" id="ARBA00022723"/>
    </source>
</evidence>
<keyword evidence="17" id="KW-1185">Reference proteome</keyword>
<feature type="domain" description="4Fe-4S ferredoxin-type" evidence="15">
    <location>
        <begin position="563"/>
        <end position="592"/>
    </location>
</feature>
<comment type="cofactor">
    <cofactor evidence="14">
        <name>[4Fe-4S] cluster</name>
        <dbReference type="ChEBI" id="CHEBI:49883"/>
    </cofactor>
    <text evidence="14">Binds 2 [4Fe-4S] clusters. In this family the first cluster has a non-standard and varying [4Fe-4S] binding motif CX(2)CX(2)CX(4-5)CP.</text>
</comment>
<evidence type="ECO:0000256" key="10">
    <source>
        <dbReference type="ARBA" id="ARBA00023004"/>
    </source>
</evidence>
<evidence type="ECO:0000256" key="8">
    <source>
        <dbReference type="ARBA" id="ARBA00022982"/>
    </source>
</evidence>
<evidence type="ECO:0000256" key="6">
    <source>
        <dbReference type="ARBA" id="ARBA00022485"/>
    </source>
</evidence>
<evidence type="ECO:0000256" key="1">
    <source>
        <dbReference type="ARBA" id="ARBA00002995"/>
    </source>
</evidence>
<keyword evidence="7 14" id="KW-0479">Metal-binding</keyword>
<dbReference type="CDD" id="cd02008">
    <property type="entry name" value="TPP_IOR_alpha"/>
    <property type="match status" value="1"/>
</dbReference>
<protein>
    <recommendedName>
        <fullName evidence="4 14">Indolepyruvate oxidoreductase subunit IorA</fullName>
        <shortName evidence="14">IOR</shortName>
        <ecNumber evidence="3 14">1.2.7.8</ecNumber>
    </recommendedName>
    <alternativeName>
        <fullName evidence="12 14">Indolepyruvate ferredoxin oxidoreductase subunit alpha</fullName>
    </alternativeName>
</protein>
<dbReference type="EMBL" id="JADKNH010000027">
    <property type="protein sequence ID" value="MBF4696012.1"/>
    <property type="molecule type" value="Genomic_DNA"/>
</dbReference>
<evidence type="ECO:0000313" key="17">
    <source>
        <dbReference type="Proteomes" id="UP000614200"/>
    </source>
</evidence>
<dbReference type="SUPFAM" id="SSF52922">
    <property type="entry name" value="TK C-terminal domain-like"/>
    <property type="match status" value="1"/>
</dbReference>
<dbReference type="InterPro" id="IPR017896">
    <property type="entry name" value="4Fe4S_Fe-S-bd"/>
</dbReference>
<dbReference type="GO" id="GO:0043805">
    <property type="term" value="F:indolepyruvate ferredoxin oxidoreductase activity"/>
    <property type="evidence" value="ECO:0007669"/>
    <property type="project" value="UniProtKB-EC"/>
</dbReference>
<evidence type="ECO:0000256" key="5">
    <source>
        <dbReference type="ARBA" id="ARBA00022448"/>
    </source>
</evidence>
<dbReference type="InterPro" id="IPR009014">
    <property type="entry name" value="Transketo_C/PFOR_II"/>
</dbReference>
<evidence type="ECO:0000256" key="14">
    <source>
        <dbReference type="PIRNR" id="PIRNR006439"/>
    </source>
</evidence>
<organism evidence="16 17">
    <name type="scientific">Fusibacter ferrireducens</name>
    <dbReference type="NCBI Taxonomy" id="2785058"/>
    <lineage>
        <taxon>Bacteria</taxon>
        <taxon>Bacillati</taxon>
        <taxon>Bacillota</taxon>
        <taxon>Clostridia</taxon>
        <taxon>Eubacteriales</taxon>
        <taxon>Eubacteriales Family XII. Incertae Sedis</taxon>
        <taxon>Fusibacter</taxon>
    </lineage>
</organism>
<sequence>MKHLMTGNEAVARGAYEAGVTFASAYPGTPSTEILENMAQYKEDLIAEWAPNEKVALETVIGASMAGARTLAAMKHVGVNVAADPLFTIGYTGITGGLVLVSADDPGCHSSQNEQDNRYYAKFAKIACIEPSDSQESKDYLKAAFDVSEKYDVPVLFRMTTRVCHSKGLVTFEDRKDVPIIPYVKKPTKFISAPANAKMLHPVVEAKLVELEKFSNETPLNRIEWGNKKIGIITSGVAYTYAKEVFGSEASYLKLGFTFPLPMDKIRAFAKEVEVLYVVEELEPFIEEQMKVAGIPCIGKDLIPRIGELNPDIIAKALLGKELETIKANPEMIVSRPPTLCAGCPHRGFFYTLSKKKNVVITGDIGCYTLGSAEPLNATDSVICMGASISMGHGAAQAFKKNNVDKKVVGVIGDSTFFHTGINSLITVAYNGGNTVSVILDNRITGMTGHQENPGSGYTLQGDPANVINIPDLVKAIGIEHIVTVNPLKLDEMDKAIEDAFAFEGPSVIITRWPCALKNFSPEDIKEFDLKKKLCRVVEDKCRGCKICTKTGCPAISFDPTIKKAKINKYMCVGCEVCLQACPFDAIERVGE</sequence>
<dbReference type="InterPro" id="IPR017900">
    <property type="entry name" value="4Fe4S_Fe_S_CS"/>
</dbReference>
<comment type="caution">
    <text evidence="16">The sequence shown here is derived from an EMBL/GenBank/DDBJ whole genome shotgun (WGS) entry which is preliminary data.</text>
</comment>